<keyword evidence="15" id="KW-1185">Reference proteome</keyword>
<dbReference type="KEGG" id="cno:NT01CX_1320"/>
<gene>
    <name evidence="14" type="ordered locus">NT01CX_1320</name>
</gene>
<keyword evidence="10 11" id="KW-0472">Membrane</keyword>
<evidence type="ECO:0000256" key="7">
    <source>
        <dbReference type="ARBA" id="ARBA00022777"/>
    </source>
</evidence>
<dbReference type="GO" id="GO:0005886">
    <property type="term" value="C:plasma membrane"/>
    <property type="evidence" value="ECO:0007669"/>
    <property type="project" value="TreeGrafter"/>
</dbReference>
<evidence type="ECO:0000256" key="11">
    <source>
        <dbReference type="SAM" id="Phobius"/>
    </source>
</evidence>
<dbReference type="InterPro" id="IPR036890">
    <property type="entry name" value="HATPase_C_sf"/>
</dbReference>
<keyword evidence="6 11" id="KW-0812">Transmembrane</keyword>
<evidence type="ECO:0000256" key="3">
    <source>
        <dbReference type="ARBA" id="ARBA00012438"/>
    </source>
</evidence>
<dbReference type="EC" id="2.7.13.3" evidence="3"/>
<evidence type="ECO:0000256" key="5">
    <source>
        <dbReference type="ARBA" id="ARBA00022679"/>
    </source>
</evidence>
<evidence type="ECO:0000256" key="9">
    <source>
        <dbReference type="ARBA" id="ARBA00023012"/>
    </source>
</evidence>
<dbReference type="InterPro" id="IPR050398">
    <property type="entry name" value="HssS/ArlS-like"/>
</dbReference>
<dbReference type="EMBL" id="CP000382">
    <property type="protein sequence ID" value="ABK62156.1"/>
    <property type="molecule type" value="Genomic_DNA"/>
</dbReference>
<keyword evidence="7 14" id="KW-0418">Kinase</keyword>
<keyword evidence="9" id="KW-0902">Two-component regulatory system</keyword>
<dbReference type="GO" id="GO:0000155">
    <property type="term" value="F:phosphorelay sensor kinase activity"/>
    <property type="evidence" value="ECO:0007669"/>
    <property type="project" value="InterPro"/>
</dbReference>
<dbReference type="InterPro" id="IPR003661">
    <property type="entry name" value="HisK_dim/P_dom"/>
</dbReference>
<dbReference type="PANTHER" id="PTHR45528:SF10">
    <property type="entry name" value="METHYL-ACCEPTING CHEMOTAXIS PROTEIN"/>
    <property type="match status" value="1"/>
</dbReference>
<dbReference type="AlphaFoldDB" id="A0PYF1"/>
<dbReference type="Gene3D" id="1.10.287.130">
    <property type="match status" value="1"/>
</dbReference>
<keyword evidence="8 11" id="KW-1133">Transmembrane helix</keyword>
<feature type="transmembrane region" description="Helical" evidence="11">
    <location>
        <begin position="171"/>
        <end position="193"/>
    </location>
</feature>
<dbReference type="Pfam" id="PF00672">
    <property type="entry name" value="HAMP"/>
    <property type="match status" value="1"/>
</dbReference>
<dbReference type="InterPro" id="IPR003660">
    <property type="entry name" value="HAMP_dom"/>
</dbReference>
<dbReference type="PATRIC" id="fig|386415.7.peg.428"/>
<dbReference type="Gene3D" id="6.10.340.10">
    <property type="match status" value="1"/>
</dbReference>
<feature type="domain" description="Histidine kinase" evidence="12">
    <location>
        <begin position="261"/>
        <end position="457"/>
    </location>
</feature>
<dbReference type="Gene3D" id="3.30.565.10">
    <property type="entry name" value="Histidine kinase-like ATPase, C-terminal domain"/>
    <property type="match status" value="1"/>
</dbReference>
<dbReference type="FunFam" id="1.10.287.130:FF:000001">
    <property type="entry name" value="Two-component sensor histidine kinase"/>
    <property type="match status" value="1"/>
</dbReference>
<accession>A0PYF1</accession>
<feature type="domain" description="HAMP" evidence="13">
    <location>
        <begin position="194"/>
        <end position="246"/>
    </location>
</feature>
<dbReference type="SUPFAM" id="SSF158472">
    <property type="entry name" value="HAMP domain-like"/>
    <property type="match status" value="1"/>
</dbReference>
<dbReference type="PANTHER" id="PTHR45528">
    <property type="entry name" value="SENSOR HISTIDINE KINASE CPXA"/>
    <property type="match status" value="1"/>
</dbReference>
<dbReference type="InterPro" id="IPR004358">
    <property type="entry name" value="Sig_transdc_His_kin-like_C"/>
</dbReference>
<dbReference type="CDD" id="cd06225">
    <property type="entry name" value="HAMP"/>
    <property type="match status" value="1"/>
</dbReference>
<keyword evidence="4" id="KW-0597">Phosphoprotein</keyword>
<evidence type="ECO:0000256" key="1">
    <source>
        <dbReference type="ARBA" id="ARBA00000085"/>
    </source>
</evidence>
<dbReference type="SUPFAM" id="SSF47384">
    <property type="entry name" value="Homodimeric domain of signal transducing histidine kinase"/>
    <property type="match status" value="1"/>
</dbReference>
<dbReference type="SMART" id="SM00388">
    <property type="entry name" value="HisKA"/>
    <property type="match status" value="1"/>
</dbReference>
<sequence>MNLKLNLKRKIILTNILILAPIIVFIYFITVSTLSKNIIKNSVDYLLNENNSAQIYIKNILSLKKLQDPEDVLKDSAPFIVTTLSEKFNLRVQMFNTSGQLIYDSDKDKISLYNEDISNALENKKAYIIKKVDGTPYIFLSSPILYNNKLCGTLRLILQESGELKVINNTLIMMIIGGIIALMLGIILIHSFAKEIVNPLTTLENHSNKIAKGNFSEKIEINSGDEIEDLANTFNYMSESLEKYISELKEAKNNQKKFFDNISHEFKTPLTAIIGFSEIIPKLKDNNKISESSMLIRKEGKRLLNLVEEILLLSKLNTNEFKIEYTYVNIKSLIDDVIKMLYIRLEKYHICVETNYEALFIYADYNKTKQVLINILDNAIKYSGCENIFISSKMFDDKIQISIRDDGVGFDVTSPIKHNGNGFGLNICREILNNENGAFEIKSNLDLGTEIILTFYR</sequence>
<dbReference type="RefSeq" id="WP_011721411.1">
    <property type="nucleotide sequence ID" value="NC_008593.1"/>
</dbReference>
<dbReference type="Proteomes" id="UP000008220">
    <property type="component" value="Chromosome"/>
</dbReference>
<dbReference type="CDD" id="cd00082">
    <property type="entry name" value="HisKA"/>
    <property type="match status" value="1"/>
</dbReference>
<protein>
    <recommendedName>
        <fullName evidence="3">histidine kinase</fullName>
        <ecNumber evidence="3">2.7.13.3</ecNumber>
    </recommendedName>
</protein>
<name>A0PYF1_CLONN</name>
<dbReference type="STRING" id="386415.NT01CX_1320"/>
<evidence type="ECO:0000259" key="12">
    <source>
        <dbReference type="PROSITE" id="PS50109"/>
    </source>
</evidence>
<dbReference type="SMART" id="SM00387">
    <property type="entry name" value="HATPase_c"/>
    <property type="match status" value="1"/>
</dbReference>
<dbReference type="InterPro" id="IPR036097">
    <property type="entry name" value="HisK_dim/P_sf"/>
</dbReference>
<dbReference type="PROSITE" id="PS50109">
    <property type="entry name" value="HIS_KIN"/>
    <property type="match status" value="1"/>
</dbReference>
<keyword evidence="5" id="KW-0808">Transferase</keyword>
<dbReference type="InterPro" id="IPR005467">
    <property type="entry name" value="His_kinase_dom"/>
</dbReference>
<dbReference type="HOGENOM" id="CLU_000445_89_6_9"/>
<organism evidence="14 15">
    <name type="scientific">Clostridium novyi (strain NT)</name>
    <dbReference type="NCBI Taxonomy" id="386415"/>
    <lineage>
        <taxon>Bacteria</taxon>
        <taxon>Bacillati</taxon>
        <taxon>Bacillota</taxon>
        <taxon>Clostridia</taxon>
        <taxon>Eubacteriales</taxon>
        <taxon>Clostridiaceae</taxon>
        <taxon>Clostridium</taxon>
    </lineage>
</organism>
<dbReference type="SMART" id="SM00304">
    <property type="entry name" value="HAMP"/>
    <property type="match status" value="1"/>
</dbReference>
<evidence type="ECO:0000256" key="8">
    <source>
        <dbReference type="ARBA" id="ARBA00022989"/>
    </source>
</evidence>
<reference evidence="14 15" key="1">
    <citation type="journal article" date="2006" name="Nat. Biotechnol.">
        <title>The genome and transcriptomes of the anti-tumor agent Clostridium novyi-NT.</title>
        <authorList>
            <person name="Bettegowda C."/>
            <person name="Huang X."/>
            <person name="Lin J."/>
            <person name="Cheong I."/>
            <person name="Kohli M."/>
            <person name="Szabo S.A."/>
            <person name="Zhang X."/>
            <person name="Diaz L.A. Jr."/>
            <person name="Velculescu V.E."/>
            <person name="Parmigiani G."/>
            <person name="Kinzler K.W."/>
            <person name="Vogelstein B."/>
            <person name="Zhou S."/>
        </authorList>
    </citation>
    <scope>NUCLEOTIDE SEQUENCE [LARGE SCALE GENOMIC DNA]</scope>
    <source>
        <strain evidence="14 15">NT</strain>
    </source>
</reference>
<comment type="catalytic activity">
    <reaction evidence="1">
        <text>ATP + protein L-histidine = ADP + protein N-phospho-L-histidine.</text>
        <dbReference type="EC" id="2.7.13.3"/>
    </reaction>
</comment>
<dbReference type="Pfam" id="PF02518">
    <property type="entry name" value="HATPase_c"/>
    <property type="match status" value="1"/>
</dbReference>
<evidence type="ECO:0000256" key="6">
    <source>
        <dbReference type="ARBA" id="ARBA00022692"/>
    </source>
</evidence>
<evidence type="ECO:0000256" key="10">
    <source>
        <dbReference type="ARBA" id="ARBA00023136"/>
    </source>
</evidence>
<dbReference type="PRINTS" id="PR00344">
    <property type="entry name" value="BCTRLSENSOR"/>
</dbReference>
<evidence type="ECO:0000259" key="13">
    <source>
        <dbReference type="PROSITE" id="PS50885"/>
    </source>
</evidence>
<dbReference type="SUPFAM" id="SSF55874">
    <property type="entry name" value="ATPase domain of HSP90 chaperone/DNA topoisomerase II/histidine kinase"/>
    <property type="match status" value="1"/>
</dbReference>
<comment type="subcellular location">
    <subcellularLocation>
        <location evidence="2">Membrane</location>
        <topology evidence="2">Multi-pass membrane protein</topology>
    </subcellularLocation>
</comment>
<dbReference type="eggNOG" id="COG2205">
    <property type="taxonomic scope" value="Bacteria"/>
</dbReference>
<evidence type="ECO:0000313" key="15">
    <source>
        <dbReference type="Proteomes" id="UP000008220"/>
    </source>
</evidence>
<dbReference type="Pfam" id="PF00512">
    <property type="entry name" value="HisKA"/>
    <property type="match status" value="1"/>
</dbReference>
<dbReference type="PROSITE" id="PS50885">
    <property type="entry name" value="HAMP"/>
    <property type="match status" value="1"/>
</dbReference>
<proteinExistence type="predicted"/>
<dbReference type="InterPro" id="IPR003594">
    <property type="entry name" value="HATPase_dom"/>
</dbReference>
<evidence type="ECO:0000256" key="2">
    <source>
        <dbReference type="ARBA" id="ARBA00004141"/>
    </source>
</evidence>
<evidence type="ECO:0000256" key="4">
    <source>
        <dbReference type="ARBA" id="ARBA00022553"/>
    </source>
</evidence>
<evidence type="ECO:0000313" key="14">
    <source>
        <dbReference type="EMBL" id="ABK62156.1"/>
    </source>
</evidence>
<feature type="transmembrane region" description="Helical" evidence="11">
    <location>
        <begin position="12"/>
        <end position="31"/>
    </location>
</feature>